<dbReference type="HOGENOM" id="CLU_3404860_0_0_3"/>
<organism evidence="1 2">
    <name type="scientific">Prochlorococcus marinus (strain AS9601)</name>
    <dbReference type="NCBI Taxonomy" id="146891"/>
    <lineage>
        <taxon>Bacteria</taxon>
        <taxon>Bacillati</taxon>
        <taxon>Cyanobacteriota</taxon>
        <taxon>Cyanophyceae</taxon>
        <taxon>Synechococcales</taxon>
        <taxon>Prochlorococcaceae</taxon>
        <taxon>Prochlorococcus</taxon>
    </lineage>
</organism>
<evidence type="ECO:0000313" key="2">
    <source>
        <dbReference type="Proteomes" id="UP000002590"/>
    </source>
</evidence>
<dbReference type="EMBL" id="CP000551">
    <property type="protein sequence ID" value="ABM69648.1"/>
    <property type="molecule type" value="Genomic_DNA"/>
</dbReference>
<dbReference type="AlphaFoldDB" id="A2BPD7"/>
<name>A2BPD7_PROMS</name>
<reference evidence="1 2" key="1">
    <citation type="journal article" date="2007" name="PLoS Genet.">
        <title>Patterns and implications of gene gain and loss in the evolution of Prochlorococcus.</title>
        <authorList>
            <person name="Kettler G.C."/>
            <person name="Martiny A.C."/>
            <person name="Huang K."/>
            <person name="Zucker J."/>
            <person name="Coleman M.L."/>
            <person name="Rodrigue S."/>
            <person name="Chen F."/>
            <person name="Lapidus A."/>
            <person name="Ferriera S."/>
            <person name="Johnson J."/>
            <person name="Steglich C."/>
            <person name="Church G.M."/>
            <person name="Richardson P."/>
            <person name="Chisholm S.W."/>
        </authorList>
    </citation>
    <scope>NUCLEOTIDE SEQUENCE [LARGE SCALE GENOMIC DNA]</scope>
    <source>
        <strain evidence="1 2">AS9601</strain>
    </source>
</reference>
<accession>A2BPD7</accession>
<evidence type="ECO:0000313" key="1">
    <source>
        <dbReference type="EMBL" id="ABM69648.1"/>
    </source>
</evidence>
<protein>
    <submittedName>
        <fullName evidence="1">Uncharacterized protein</fullName>
    </submittedName>
</protein>
<gene>
    <name evidence="1" type="ordered locus">A9601_03601</name>
</gene>
<sequence>MESTEIAIFSTLLGLILALTDAYIERNIPG</sequence>
<dbReference type="Proteomes" id="UP000002590">
    <property type="component" value="Chromosome"/>
</dbReference>
<dbReference type="KEGG" id="pmb:A9601_03601"/>
<proteinExistence type="predicted"/>